<dbReference type="InterPro" id="IPR036612">
    <property type="entry name" value="KH_dom_type_1_sf"/>
</dbReference>
<keyword evidence="11" id="KW-0479">Metal-binding</keyword>
<comment type="cofactor">
    <cofactor evidence="1">
        <name>Mg(2+)</name>
        <dbReference type="ChEBI" id="CHEBI:18420"/>
    </cofactor>
</comment>
<feature type="domain" description="TRAM" evidence="19">
    <location>
        <begin position="499"/>
        <end position="561"/>
    </location>
</feature>
<keyword evidence="14" id="KW-0378">Hydrolase</keyword>
<evidence type="ECO:0000256" key="8">
    <source>
        <dbReference type="ARBA" id="ARBA00022552"/>
    </source>
</evidence>
<dbReference type="Pfam" id="PF01938">
    <property type="entry name" value="TRAM"/>
    <property type="match status" value="1"/>
</dbReference>
<keyword evidence="8" id="KW-0698">rRNA processing</keyword>
<keyword evidence="13" id="KW-0255">Endonuclease</keyword>
<keyword evidence="16" id="KW-0694">RNA-binding</keyword>
<evidence type="ECO:0000256" key="9">
    <source>
        <dbReference type="ARBA" id="ARBA00022694"/>
    </source>
</evidence>
<evidence type="ECO:0000256" key="15">
    <source>
        <dbReference type="ARBA" id="ARBA00022842"/>
    </source>
</evidence>
<gene>
    <name evidence="20" type="ORF">C7459_12035</name>
</gene>
<sequence>MRKQILVSQDRRELRAAILEDGRTVEYYTERQATSALPHVGNIYKGRVANILPGMQAAFVDIGVEKNAFLYLDDALPLYPGTLSPDRKPQISEVIKEGQEVLVQVTKEPVGTKGARVTANISLPGRHIVLMPKSPYVGVSRRIEQESERERIRQMAERVRAPEVGMIVRTAATGVTDQLLEQDYHFLNGTWQRILRQAKGAKVPELVYRDLDLLSRSVRDFFTEDVEEFWIDDFDLFESARDLLRHASPKLLERLHLYKGRENLFAAHRIDQELEKALKRKVWLRSGGYLVIDQTEALTVIDVNTGKFVGTSSLEETVFKTNVEAARELSRQLRLRDIGGIIIIDFIDMRDPAHKEKIREELEKAIRRDRTRAHVLGMTQLGLIEMTRKKVRQSLDEVLHRHCPYCEGKGKVLSEETTAGRIERELADYLRSKDHEAVLVECHPAVAANLIGPSGQNLRRMEEEWGLKVFIKGRDSLHLAEHRISWAGTVEEVELRALPVQLGQVLPVRIDEIHAHNPRDGIARVEGYVLDIQHGGLHVGQEVSVKITQVNRTFGRAVVLETSPM</sequence>
<name>A0A316D3S4_9BACL</name>
<evidence type="ECO:0000256" key="4">
    <source>
        <dbReference type="ARBA" id="ARBA00017719"/>
    </source>
</evidence>
<dbReference type="GO" id="GO:0004519">
    <property type="term" value="F:endonuclease activity"/>
    <property type="evidence" value="ECO:0007669"/>
    <property type="project" value="UniProtKB-KW"/>
</dbReference>
<keyword evidence="21" id="KW-1185">Reference proteome</keyword>
<proteinExistence type="inferred from homology"/>
<evidence type="ECO:0000256" key="3">
    <source>
        <dbReference type="ARBA" id="ARBA00005663"/>
    </source>
</evidence>
<dbReference type="Pfam" id="PF10150">
    <property type="entry name" value="RNase_E_G"/>
    <property type="match status" value="1"/>
</dbReference>
<evidence type="ECO:0000256" key="17">
    <source>
        <dbReference type="ARBA" id="ARBA00023136"/>
    </source>
</evidence>
<evidence type="ECO:0000256" key="6">
    <source>
        <dbReference type="ARBA" id="ARBA00022490"/>
    </source>
</evidence>
<dbReference type="SMART" id="SM00316">
    <property type="entry name" value="S1"/>
    <property type="match status" value="1"/>
</dbReference>
<dbReference type="Pfam" id="PF20833">
    <property type="entry name" value="RNase_E_G_Thio"/>
    <property type="match status" value="1"/>
</dbReference>
<keyword evidence="10" id="KW-0540">Nuclease</keyword>
<accession>A0A316D3S4</accession>
<evidence type="ECO:0000256" key="13">
    <source>
        <dbReference type="ARBA" id="ARBA00022759"/>
    </source>
</evidence>
<keyword evidence="17" id="KW-0472">Membrane</keyword>
<dbReference type="InterPro" id="IPR004659">
    <property type="entry name" value="RNase_E/G"/>
</dbReference>
<comment type="caution">
    <text evidence="20">The sequence shown here is derived from an EMBL/GenBank/DDBJ whole genome shotgun (WGS) entry which is preliminary data.</text>
</comment>
<evidence type="ECO:0000256" key="14">
    <source>
        <dbReference type="ARBA" id="ARBA00022801"/>
    </source>
</evidence>
<dbReference type="GO" id="GO:0046872">
    <property type="term" value="F:metal ion binding"/>
    <property type="evidence" value="ECO:0007669"/>
    <property type="project" value="UniProtKB-KW"/>
</dbReference>
<dbReference type="EMBL" id="QGGL01000020">
    <property type="protein sequence ID" value="PWK06272.1"/>
    <property type="molecule type" value="Genomic_DNA"/>
</dbReference>
<evidence type="ECO:0000256" key="7">
    <source>
        <dbReference type="ARBA" id="ARBA00022519"/>
    </source>
</evidence>
<dbReference type="Proteomes" id="UP000245634">
    <property type="component" value="Unassembled WGS sequence"/>
</dbReference>
<protein>
    <recommendedName>
        <fullName evidence="4">Ribonuclease G</fullName>
    </recommendedName>
</protein>
<dbReference type="GO" id="GO:0004540">
    <property type="term" value="F:RNA nuclease activity"/>
    <property type="evidence" value="ECO:0007669"/>
    <property type="project" value="InterPro"/>
</dbReference>
<reference evidence="20 21" key="1">
    <citation type="submission" date="2018-05" db="EMBL/GenBank/DDBJ databases">
        <title>Genomic Encyclopedia of Type Strains, Phase IV (KMG-IV): sequencing the most valuable type-strain genomes for metagenomic binning, comparative biology and taxonomic classification.</title>
        <authorList>
            <person name="Goeker M."/>
        </authorList>
    </citation>
    <scope>NUCLEOTIDE SEQUENCE [LARGE SCALE GENOMIC DNA]</scope>
    <source>
        <strain evidence="20 21">DSM 18773</strain>
    </source>
</reference>
<comment type="subcellular location">
    <subcellularLocation>
        <location evidence="2">Cytoplasm</location>
    </subcellularLocation>
</comment>
<organism evidence="20 21">
    <name type="scientific">Tumebacillus permanentifrigoris</name>
    <dbReference type="NCBI Taxonomy" id="378543"/>
    <lineage>
        <taxon>Bacteria</taxon>
        <taxon>Bacillati</taxon>
        <taxon>Bacillota</taxon>
        <taxon>Bacilli</taxon>
        <taxon>Bacillales</taxon>
        <taxon>Alicyclobacillaceae</taxon>
        <taxon>Tumebacillus</taxon>
    </lineage>
</organism>
<keyword evidence="12" id="KW-0699">rRNA-binding</keyword>
<dbReference type="PROSITE" id="PS50926">
    <property type="entry name" value="TRAM"/>
    <property type="match status" value="1"/>
</dbReference>
<evidence type="ECO:0000256" key="1">
    <source>
        <dbReference type="ARBA" id="ARBA00001946"/>
    </source>
</evidence>
<evidence type="ECO:0000313" key="21">
    <source>
        <dbReference type="Proteomes" id="UP000245634"/>
    </source>
</evidence>
<dbReference type="InterPro" id="IPR003029">
    <property type="entry name" value="S1_domain"/>
</dbReference>
<dbReference type="NCBIfam" id="TIGR00757">
    <property type="entry name" value="RNaseEG"/>
    <property type="match status" value="1"/>
</dbReference>
<dbReference type="GO" id="GO:0006364">
    <property type="term" value="P:rRNA processing"/>
    <property type="evidence" value="ECO:0007669"/>
    <property type="project" value="UniProtKB-KW"/>
</dbReference>
<dbReference type="InterPro" id="IPR002792">
    <property type="entry name" value="TRAM_dom"/>
</dbReference>
<evidence type="ECO:0000259" key="18">
    <source>
        <dbReference type="PROSITE" id="PS50126"/>
    </source>
</evidence>
<dbReference type="GO" id="GO:0016787">
    <property type="term" value="F:hydrolase activity"/>
    <property type="evidence" value="ECO:0007669"/>
    <property type="project" value="UniProtKB-KW"/>
</dbReference>
<dbReference type="PANTHER" id="PTHR30001:SF1">
    <property type="entry name" value="RIBONUCLEASE E_G-LIKE PROTEIN, CHLOROPLASTIC"/>
    <property type="match status" value="1"/>
</dbReference>
<evidence type="ECO:0000256" key="12">
    <source>
        <dbReference type="ARBA" id="ARBA00022730"/>
    </source>
</evidence>
<dbReference type="SUPFAM" id="SSF50249">
    <property type="entry name" value="Nucleic acid-binding proteins"/>
    <property type="match status" value="2"/>
</dbReference>
<dbReference type="OrthoDB" id="9804278at2"/>
<dbReference type="GO" id="GO:0008033">
    <property type="term" value="P:tRNA processing"/>
    <property type="evidence" value="ECO:0007669"/>
    <property type="project" value="UniProtKB-KW"/>
</dbReference>
<evidence type="ECO:0000256" key="11">
    <source>
        <dbReference type="ARBA" id="ARBA00022723"/>
    </source>
</evidence>
<keyword evidence="15" id="KW-0460">Magnesium</keyword>
<dbReference type="PANTHER" id="PTHR30001">
    <property type="entry name" value="RIBONUCLEASE"/>
    <property type="match status" value="1"/>
</dbReference>
<dbReference type="InterPro" id="IPR019307">
    <property type="entry name" value="RNA-bd_AU-1/RNase_E/G"/>
</dbReference>
<evidence type="ECO:0000256" key="2">
    <source>
        <dbReference type="ARBA" id="ARBA00004496"/>
    </source>
</evidence>
<evidence type="ECO:0000259" key="19">
    <source>
        <dbReference type="PROSITE" id="PS50926"/>
    </source>
</evidence>
<dbReference type="RefSeq" id="WP_109690890.1">
    <property type="nucleotide sequence ID" value="NZ_QGGL01000020.1"/>
</dbReference>
<keyword evidence="9" id="KW-0819">tRNA processing</keyword>
<dbReference type="PROSITE" id="PS50126">
    <property type="entry name" value="S1"/>
    <property type="match status" value="1"/>
</dbReference>
<dbReference type="GO" id="GO:0005737">
    <property type="term" value="C:cytoplasm"/>
    <property type="evidence" value="ECO:0007669"/>
    <property type="project" value="UniProtKB-SubCell"/>
</dbReference>
<keyword evidence="7" id="KW-0997">Cell inner membrane</keyword>
<feature type="domain" description="S1 motif" evidence="18">
    <location>
        <begin position="41"/>
        <end position="126"/>
    </location>
</feature>
<dbReference type="Gene3D" id="3.40.1260.20">
    <property type="entry name" value="Ribonuclease E, catalytic domain"/>
    <property type="match status" value="1"/>
</dbReference>
<dbReference type="AlphaFoldDB" id="A0A316D3S4"/>
<evidence type="ECO:0000256" key="5">
    <source>
        <dbReference type="ARBA" id="ARBA00022475"/>
    </source>
</evidence>
<dbReference type="InterPro" id="IPR048583">
    <property type="entry name" value="RNase_E_G_thioredoxin-like"/>
</dbReference>
<dbReference type="CDD" id="cd04453">
    <property type="entry name" value="S1_RNase_E"/>
    <property type="match status" value="1"/>
</dbReference>
<evidence type="ECO:0000256" key="16">
    <source>
        <dbReference type="ARBA" id="ARBA00022884"/>
    </source>
</evidence>
<keyword evidence="5" id="KW-1003">Cell membrane</keyword>
<evidence type="ECO:0000256" key="10">
    <source>
        <dbReference type="ARBA" id="ARBA00022722"/>
    </source>
</evidence>
<evidence type="ECO:0000313" key="20">
    <source>
        <dbReference type="EMBL" id="PWK06272.1"/>
    </source>
</evidence>
<dbReference type="Gene3D" id="2.40.50.140">
    <property type="entry name" value="Nucleic acid-binding proteins"/>
    <property type="match status" value="2"/>
</dbReference>
<dbReference type="SUPFAM" id="SSF54791">
    <property type="entry name" value="Eukaryotic type KH-domain (KH-domain type I)"/>
    <property type="match status" value="1"/>
</dbReference>
<comment type="similarity">
    <text evidence="3">Belongs to the RNase E/G family. RNase G subfamily.</text>
</comment>
<dbReference type="GO" id="GO:0019843">
    <property type="term" value="F:rRNA binding"/>
    <property type="evidence" value="ECO:0007669"/>
    <property type="project" value="UniProtKB-KW"/>
</dbReference>
<keyword evidence="6" id="KW-0963">Cytoplasm</keyword>
<dbReference type="InterPro" id="IPR012340">
    <property type="entry name" value="NA-bd_OB-fold"/>
</dbReference>